<keyword evidence="8" id="KW-1185">Reference proteome</keyword>
<evidence type="ECO:0000256" key="1">
    <source>
        <dbReference type="ARBA" id="ARBA00022574"/>
    </source>
</evidence>
<reference evidence="8" key="1">
    <citation type="submission" date="2016-06" db="EMBL/GenBank/DDBJ databases">
        <authorList>
            <person name="Varghese N."/>
            <person name="Submissions Spin"/>
        </authorList>
    </citation>
    <scope>NUCLEOTIDE SEQUENCE [LARGE SCALE GENOMIC DNA]</scope>
    <source>
        <strain evidence="8">DSM 44100</strain>
    </source>
</reference>
<proteinExistence type="predicted"/>
<keyword evidence="2" id="KW-0677">Repeat</keyword>
<dbReference type="Gene3D" id="2.130.10.10">
    <property type="entry name" value="YVTN repeat-like/Quinoprotein amine dehydrogenase"/>
    <property type="match status" value="3"/>
</dbReference>
<dbReference type="RefSeq" id="WP_091253652.1">
    <property type="nucleotide sequence ID" value="NZ_FMCU01000028.1"/>
</dbReference>
<feature type="compositionally biased region" description="Basic and acidic residues" evidence="4">
    <location>
        <begin position="1163"/>
        <end position="1177"/>
    </location>
</feature>
<dbReference type="InterPro" id="IPR015943">
    <property type="entry name" value="WD40/YVTN_repeat-like_dom_sf"/>
</dbReference>
<feature type="domain" description="Novel STAND NTPase 1" evidence="6">
    <location>
        <begin position="75"/>
        <end position="455"/>
    </location>
</feature>
<dbReference type="Pfam" id="PF20703">
    <property type="entry name" value="nSTAND1"/>
    <property type="match status" value="1"/>
</dbReference>
<dbReference type="PANTHER" id="PTHR19848:SF8">
    <property type="entry name" value="F-BOX AND WD REPEAT DOMAIN CONTAINING 7"/>
    <property type="match status" value="1"/>
</dbReference>
<organism evidence="7 8">
    <name type="scientific">Micromonospora matsumotoense</name>
    <dbReference type="NCBI Taxonomy" id="121616"/>
    <lineage>
        <taxon>Bacteria</taxon>
        <taxon>Bacillati</taxon>
        <taxon>Actinomycetota</taxon>
        <taxon>Actinomycetes</taxon>
        <taxon>Micromonosporales</taxon>
        <taxon>Micromonosporaceae</taxon>
        <taxon>Micromonospora</taxon>
    </lineage>
</organism>
<dbReference type="InterPro" id="IPR049052">
    <property type="entry name" value="nSTAND1"/>
</dbReference>
<dbReference type="STRING" id="121616.GA0070216_12811"/>
<feature type="transmembrane region" description="Helical" evidence="5">
    <location>
        <begin position="43"/>
        <end position="61"/>
    </location>
</feature>
<evidence type="ECO:0000256" key="5">
    <source>
        <dbReference type="SAM" id="Phobius"/>
    </source>
</evidence>
<dbReference type="OrthoDB" id="134501at2"/>
<dbReference type="EMBL" id="FMCU01000028">
    <property type="protein sequence ID" value="SCF48670.1"/>
    <property type="molecule type" value="Genomic_DNA"/>
</dbReference>
<dbReference type="Pfam" id="PF00400">
    <property type="entry name" value="WD40"/>
    <property type="match status" value="1"/>
</dbReference>
<keyword evidence="5" id="KW-1133">Transmembrane helix</keyword>
<keyword evidence="5" id="KW-0472">Membrane</keyword>
<dbReference type="InterPro" id="IPR027417">
    <property type="entry name" value="P-loop_NTPase"/>
</dbReference>
<dbReference type="PROSITE" id="PS50082">
    <property type="entry name" value="WD_REPEATS_2"/>
    <property type="match status" value="1"/>
</dbReference>
<evidence type="ECO:0000313" key="8">
    <source>
        <dbReference type="Proteomes" id="UP000198797"/>
    </source>
</evidence>
<gene>
    <name evidence="7" type="ORF">GA0070216_12811</name>
</gene>
<dbReference type="SUPFAM" id="SSF52540">
    <property type="entry name" value="P-loop containing nucleoside triphosphate hydrolases"/>
    <property type="match status" value="1"/>
</dbReference>
<protein>
    <submittedName>
        <fullName evidence="7">WD40 repeat</fullName>
    </submittedName>
</protein>
<dbReference type="SUPFAM" id="SSF50978">
    <property type="entry name" value="WD40 repeat-like"/>
    <property type="match status" value="2"/>
</dbReference>
<keyword evidence="1 3" id="KW-0853">WD repeat</keyword>
<feature type="region of interest" description="Disordered" evidence="4">
    <location>
        <begin position="1163"/>
        <end position="1185"/>
    </location>
</feature>
<feature type="repeat" description="WD" evidence="3">
    <location>
        <begin position="1080"/>
        <end position="1121"/>
    </location>
</feature>
<dbReference type="PANTHER" id="PTHR19848">
    <property type="entry name" value="WD40 REPEAT PROTEIN"/>
    <property type="match status" value="1"/>
</dbReference>
<accession>A0A1C5ATZ5</accession>
<dbReference type="SUPFAM" id="SSF82171">
    <property type="entry name" value="DPP6 N-terminal domain-like"/>
    <property type="match status" value="1"/>
</dbReference>
<dbReference type="InterPro" id="IPR001680">
    <property type="entry name" value="WD40_rpt"/>
</dbReference>
<dbReference type="InterPro" id="IPR036322">
    <property type="entry name" value="WD40_repeat_dom_sf"/>
</dbReference>
<evidence type="ECO:0000259" key="6">
    <source>
        <dbReference type="Pfam" id="PF20703"/>
    </source>
</evidence>
<dbReference type="AlphaFoldDB" id="A0A1C5ATZ5"/>
<dbReference type="Proteomes" id="UP000198797">
    <property type="component" value="Unassembled WGS sequence"/>
</dbReference>
<evidence type="ECO:0000256" key="4">
    <source>
        <dbReference type="SAM" id="MobiDB-lite"/>
    </source>
</evidence>
<dbReference type="PROSITE" id="PS50294">
    <property type="entry name" value="WD_REPEATS_REGION"/>
    <property type="match status" value="1"/>
</dbReference>
<name>A0A1C5ATZ5_9ACTN</name>
<evidence type="ECO:0000256" key="2">
    <source>
        <dbReference type="ARBA" id="ARBA00022737"/>
    </source>
</evidence>
<keyword evidence="5" id="KW-0812">Transmembrane</keyword>
<sequence length="1185" mass="130188">MPGEYRRESGALLGTIAVGLAINIVTARTDSWHGPWRFVLDYAYLWLPLCVVLWLGWRYLLHRRTAFTWRSAESPYPGLAPFTVERASVFFGRDREARDVLHRLERSGPAPATRIVAIVGPSGVGKSSLIRAGVIAGLPRRWTVVGPLRPAADPFMSLAAALAEGPAAVLQTARLLREEAACPEVPLQVVPSFLGVARGPVLLIVDQVEDLYTLTGERDRVQWWGLLTRTLTVLPELRLLVAIRPEFRRRLTEQQAGFIVRPVAIGLLDPARIRQAIAGPARAAGLTFEDDLIDRMTADATVGDALPLLSHLLQRLHLQSDRRHITVAQYEEAGEVGGAIAAHAEQIYESLTARYPQHAIDSALLRGVGMEGKETVRRTIRRADLDTTAAHILEEFRAARLIIDVDDGTCLELTHDALFRQWHRLAALINANEERLHRITRLEHRAAAWQANPQTDDLLRGQTLADALALAAEVTLSTAARQLLDASQETDHQDRARQSERVAEFAQQVRRQDHDLAVALAHTALHELPPTPAATMTRWALTATPRTRRLKIGHTTGITSAVWLPDKQGLRTADKMGRVCTWDDTGRLTEVAFADMEACGHTLLSSTGTLALTEHDRGVMLWRVADGRNLGRRRGALLTSFDSFSWGGDACFAGTFDYRAVEVYRLEDDVPGLVTSIPATNVHATAWSPQGDRLAIASGDLLLVIGIGEQKSEILRQQEAWSDPVLCWAPDGIRLAVSAAPAFSMRRSATPAREVRTLWIYDTDTGQAAVSAPSGLAEAMAWSPVDDVIAYGVRRTRHQHRVALIDVATGRTVERRARPHQISTIAWSSDGKRIGLGSSFHNVEIWDVVGRSFRRLPTGSLGEVSWSPDLKRAAVKRTATTPEIIETDEATLPLRLGTDNCMSIAYSPLGNLVATASQEQITVWDALSGALRAQWGDRPRPTPKHTKTSTPLPWVYGLAWSGDSSRLVVHTHCFFGRTPPSLSVWDVTKAQRLAVLDGGEESAGTLAWSPDSSLIAAVVSKHSVSFWRGDDYTRAHQWRTEGEGEVAALAWSNDSTGIAAVVGNQIEIWNLAQQRIGMRCVGHTSAVHQLIWSPDGGMLASISADDTLYIWHTQDGRPIGVLETPGGIVRSLSWQDTLVVTYNDGRILSWDVCGDHAKPSVEDLEPRALTAEERERYGLPSAPND</sequence>
<evidence type="ECO:0000313" key="7">
    <source>
        <dbReference type="EMBL" id="SCF48670.1"/>
    </source>
</evidence>
<evidence type="ECO:0000256" key="3">
    <source>
        <dbReference type="PROSITE-ProRule" id="PRU00221"/>
    </source>
</evidence>
<dbReference type="SMART" id="SM00320">
    <property type="entry name" value="WD40"/>
    <property type="match status" value="8"/>
</dbReference>